<evidence type="ECO:0000256" key="5">
    <source>
        <dbReference type="ARBA" id="ARBA00022723"/>
    </source>
</evidence>
<dbReference type="PANTHER" id="PTHR45997">
    <property type="entry name" value="DNA LIGASE 4"/>
    <property type="match status" value="1"/>
</dbReference>
<dbReference type="Gene3D" id="3.40.50.10190">
    <property type="entry name" value="BRCT domain"/>
    <property type="match status" value="2"/>
</dbReference>
<evidence type="ECO:0000259" key="19">
    <source>
        <dbReference type="PROSITE" id="PS50160"/>
    </source>
</evidence>
<dbReference type="PANTHER" id="PTHR45997:SF1">
    <property type="entry name" value="DNA LIGASE 4"/>
    <property type="match status" value="1"/>
</dbReference>
<feature type="compositionally biased region" description="Basic and acidic residues" evidence="17">
    <location>
        <begin position="1173"/>
        <end position="1188"/>
    </location>
</feature>
<reference evidence="21 22" key="1">
    <citation type="journal article" date="2024" name="Nat. Commun.">
        <title>Phylogenomics reveals the evolutionary origins of lichenization in chlorophyte algae.</title>
        <authorList>
            <person name="Puginier C."/>
            <person name="Libourel C."/>
            <person name="Otte J."/>
            <person name="Skaloud P."/>
            <person name="Haon M."/>
            <person name="Grisel S."/>
            <person name="Petersen M."/>
            <person name="Berrin J.G."/>
            <person name="Delaux P.M."/>
            <person name="Dal Grande F."/>
            <person name="Keller J."/>
        </authorList>
    </citation>
    <scope>NUCLEOTIDE SEQUENCE [LARGE SCALE GENOMIC DNA]</scope>
    <source>
        <strain evidence="21 22">SAG 216-7</strain>
    </source>
</reference>
<dbReference type="SUPFAM" id="SSF56091">
    <property type="entry name" value="DNA ligase/mRNA capping enzyme, catalytic domain"/>
    <property type="match status" value="1"/>
</dbReference>
<feature type="transmembrane region" description="Helical" evidence="18">
    <location>
        <begin position="1432"/>
        <end position="1452"/>
    </location>
</feature>
<feature type="compositionally biased region" description="Basic residues" evidence="17">
    <location>
        <begin position="646"/>
        <end position="655"/>
    </location>
</feature>
<evidence type="ECO:0000256" key="16">
    <source>
        <dbReference type="RuleBase" id="RU004196"/>
    </source>
</evidence>
<feature type="transmembrane region" description="Helical" evidence="18">
    <location>
        <begin position="1334"/>
        <end position="1355"/>
    </location>
</feature>
<keyword evidence="13" id="KW-0539">Nucleus</keyword>
<evidence type="ECO:0000256" key="1">
    <source>
        <dbReference type="ARBA" id="ARBA00001946"/>
    </source>
</evidence>
<keyword evidence="5" id="KW-0479">Metal-binding</keyword>
<feature type="compositionally biased region" description="Polar residues" evidence="17">
    <location>
        <begin position="1203"/>
        <end position="1213"/>
    </location>
</feature>
<feature type="region of interest" description="Disordered" evidence="17">
    <location>
        <begin position="632"/>
        <end position="662"/>
    </location>
</feature>
<keyword evidence="11 15" id="KW-0233">DNA recombination</keyword>
<dbReference type="SMART" id="SM00292">
    <property type="entry name" value="BRCT"/>
    <property type="match status" value="1"/>
</dbReference>
<keyword evidence="10" id="KW-0460">Magnesium</keyword>
<evidence type="ECO:0000256" key="3">
    <source>
        <dbReference type="ARBA" id="ARBA00007572"/>
    </source>
</evidence>
<dbReference type="InterPro" id="IPR044125">
    <property type="entry name" value="Adenylation_DNA_ligase_IV"/>
</dbReference>
<gene>
    <name evidence="21" type="ORF">WJX75_008505</name>
</gene>
<keyword evidence="18" id="KW-1133">Transmembrane helix</keyword>
<dbReference type="Gene3D" id="2.40.50.140">
    <property type="entry name" value="Nucleic acid-binding proteins"/>
    <property type="match status" value="1"/>
</dbReference>
<feature type="compositionally biased region" description="Polar residues" evidence="17">
    <location>
        <begin position="1073"/>
        <end position="1088"/>
    </location>
</feature>
<evidence type="ECO:0000256" key="14">
    <source>
        <dbReference type="ARBA" id="ARBA00034003"/>
    </source>
</evidence>
<keyword evidence="4 15" id="KW-0436">Ligase</keyword>
<evidence type="ECO:0000256" key="18">
    <source>
        <dbReference type="SAM" id="Phobius"/>
    </source>
</evidence>
<feature type="domain" description="ATP-dependent DNA ligase family profile" evidence="19">
    <location>
        <begin position="351"/>
        <end position="502"/>
    </location>
</feature>
<comment type="cofactor">
    <cofactor evidence="1">
        <name>Mg(2+)</name>
        <dbReference type="ChEBI" id="CHEBI:18420"/>
    </cofactor>
</comment>
<evidence type="ECO:0000256" key="7">
    <source>
        <dbReference type="ARBA" id="ARBA00022741"/>
    </source>
</evidence>
<evidence type="ECO:0000256" key="6">
    <source>
        <dbReference type="ARBA" id="ARBA00022737"/>
    </source>
</evidence>
<dbReference type="PROSITE" id="PS00697">
    <property type="entry name" value="DNA_LIGASE_A1"/>
    <property type="match status" value="1"/>
</dbReference>
<comment type="caution">
    <text evidence="21">The sequence shown here is derived from an EMBL/GenBank/DDBJ whole genome shotgun (WGS) entry which is preliminary data.</text>
</comment>
<evidence type="ECO:0000256" key="8">
    <source>
        <dbReference type="ARBA" id="ARBA00022763"/>
    </source>
</evidence>
<keyword evidence="18" id="KW-0812">Transmembrane</keyword>
<comment type="subcellular location">
    <subcellularLocation>
        <location evidence="2">Nucleus</location>
    </subcellularLocation>
</comment>
<evidence type="ECO:0000256" key="9">
    <source>
        <dbReference type="ARBA" id="ARBA00022840"/>
    </source>
</evidence>
<dbReference type="PROSITE" id="PS50160">
    <property type="entry name" value="DNA_LIGASE_A3"/>
    <property type="match status" value="1"/>
</dbReference>
<dbReference type="Pfam" id="PF04675">
    <property type="entry name" value="DNA_ligase_A_N"/>
    <property type="match status" value="1"/>
</dbReference>
<dbReference type="InterPro" id="IPR012340">
    <property type="entry name" value="NA-bd_OB-fold"/>
</dbReference>
<feature type="compositionally biased region" description="Basic residues" evidence="17">
    <location>
        <begin position="1132"/>
        <end position="1148"/>
    </location>
</feature>
<sequence>MIKNRKKPSRKKELLRDFANKFIERGSSDVYEIYRLMAPALDKERDHYNLREANLVKVLIKACLLDPKTSSAAKRAENWRQAGVKNAGQFSNVMEEYLFRTCCGKQRGMSGEAELTVGELNDILNKLANASGGDGQVKLFSHLIQVTTATQMRWIVQIVLRDLKIGLSETSILKEYHVDAVERYNVTCDFPGVIRELTDPHKRFPFQDIKVGKPAKPQLARAVKGPEEAYNIMKGRPFVVETKFDGERMQVHVMDDEVQYYSRRGIEHGTYSHYTMLDSFIRKQLRETNVILDGEVVVWNKTKKKFEPFGGMKGAVLAAKDNKAGDEKLEMNGWHGDTMTSDPDYETPFVKDLELVVVVFDILYLRDQSVINRTLLERQDLLKELVIPAPAEGHPVSAAMTGRMVCLLPGGPLMTGVPGSKLSYVLDDIQEKFEESIRVNEEGIVVKAADAPWRCNDRGLSWLKIKADYVHKVEIDAVIIGAKFGTGRRGGAISEYLLALAEVPQGGATEPSTFVSFCVVGTGVNDADRDTLAKRLEPLFIDNVKGKNCVPRCYRTTGMPKERPDVWIKDPTRSIVLQVQADVRTIVSKNFASRHSLRFPRVQRVRWDKGPLDIQTDQELWDIVESNRGAIVGGEGHGMESPAGKGKGRGKKRAAAKGATTPAQQRSKVVEQFLPTDVSHIRRECDALRDALVYFVPAPVKTAKYPKKYLDEVVARLGGKVTQNYVPRVTHVIAQDANDPFFKARKDKVDMISVEWLLECAAKQALIPLRPAHYMHLTRDTRQNVPNVCKYGDMFYEDVSAIDVRAILNNHAHLEPGALDDLAALMAGEADEPHLLGVANRADATAQLFKRLKRKPGVEDIMLAVDRELAEHGLLDATACLFRGCHICLMQLPDDTCPSVQEGAQEGAPPLLSCAYVMRESAAAAKHELAALQAQRRKLEVMLHGGKVQDAIDMSTTHIVVIPPANCAMPRLTPADLLGTLCHDKGGTEGLTSLHKLLATGDVHIVMQSWLEESLDALRQGAEEQAVRRASELRHAVPLSSAGTPAAEAGAIEEPPSFEDWAWEDFGVRTAATPASSSKRGRSVTPSEETAGVRAKRGRKSRGGRADGSSRARGRGRKAAKPPPLAPVVGKKSGRGGARRGRGRGRRKYAIDDSSSSDGEAPDMDTSASSGDSHGEDEVVEEGQRSQQDELQLMSGTDAAAAPQTNVRQSTSMLDDLLSLPTTTGYDTLPAPAPDPAEEHMTGSGSGGPLRDSQSSEARPGGGDVRQWTHKADEPAVSVDPSTERQPVTAAPEAARNPADVPPSSEEVHKRFFQARGSRSRNTMGLPRSTSRTLWPLVALVVIAWIVELCGLLSLHRWWVVFLQFPLVVAIICALIGWMGGAYNALARFRLALIGLLATSLALHMWATNVTLNLADSDATPYLSKSEVTRARITLVGFAVESLFTALLIIALGDDGEEVAIEPGLGTREPLATSGL</sequence>
<evidence type="ECO:0000256" key="10">
    <source>
        <dbReference type="ARBA" id="ARBA00022842"/>
    </source>
</evidence>
<dbReference type="SUPFAM" id="SSF117018">
    <property type="entry name" value="ATP-dependent DNA ligase DNA-binding domain"/>
    <property type="match status" value="1"/>
</dbReference>
<keyword evidence="12 15" id="KW-0234">DNA repair</keyword>
<dbReference type="InterPro" id="IPR036420">
    <property type="entry name" value="BRCT_dom_sf"/>
</dbReference>
<dbReference type="Pfam" id="PF01068">
    <property type="entry name" value="DNA_ligase_A_M"/>
    <property type="match status" value="1"/>
</dbReference>
<keyword evidence="22" id="KW-1185">Reference proteome</keyword>
<dbReference type="InterPro" id="IPR016059">
    <property type="entry name" value="DNA_ligase_ATP-dep_CS"/>
</dbReference>
<comment type="catalytic activity">
    <reaction evidence="14 15">
        <text>ATP + (deoxyribonucleotide)n-3'-hydroxyl + 5'-phospho-(deoxyribonucleotide)m = (deoxyribonucleotide)n+m + AMP + diphosphate.</text>
        <dbReference type="EC" id="6.5.1.1"/>
    </reaction>
</comment>
<feature type="region of interest" description="Disordered" evidence="17">
    <location>
        <begin position="1072"/>
        <end position="1308"/>
    </location>
</feature>
<dbReference type="InterPro" id="IPR000977">
    <property type="entry name" value="DNA_ligase_ATP-dep"/>
</dbReference>
<dbReference type="InterPro" id="IPR012309">
    <property type="entry name" value="DNA_ligase_ATP-dep_C"/>
</dbReference>
<feature type="compositionally biased region" description="Basic residues" evidence="17">
    <location>
        <begin position="1094"/>
        <end position="1103"/>
    </location>
</feature>
<dbReference type="PROSITE" id="PS50172">
    <property type="entry name" value="BRCT"/>
    <property type="match status" value="2"/>
</dbReference>
<dbReference type="CDD" id="cd07903">
    <property type="entry name" value="Adenylation_DNA_ligase_IV"/>
    <property type="match status" value="1"/>
</dbReference>
<dbReference type="EC" id="6.5.1.1" evidence="15"/>
<evidence type="ECO:0000313" key="22">
    <source>
        <dbReference type="Proteomes" id="UP001491310"/>
    </source>
</evidence>
<dbReference type="Gene3D" id="3.30.470.30">
    <property type="entry name" value="DNA ligase/mRNA capping enzyme"/>
    <property type="match status" value="1"/>
</dbReference>
<keyword evidence="9 15" id="KW-0067">ATP-binding</keyword>
<evidence type="ECO:0000256" key="11">
    <source>
        <dbReference type="ARBA" id="ARBA00023172"/>
    </source>
</evidence>
<evidence type="ECO:0000313" key="21">
    <source>
        <dbReference type="EMBL" id="KAK9916093.1"/>
    </source>
</evidence>
<dbReference type="SUPFAM" id="SSF50249">
    <property type="entry name" value="Nucleic acid-binding proteins"/>
    <property type="match status" value="1"/>
</dbReference>
<dbReference type="Pfam" id="PF16589">
    <property type="entry name" value="BRCT_2"/>
    <property type="match status" value="1"/>
</dbReference>
<dbReference type="InterPro" id="IPR001357">
    <property type="entry name" value="BRCT_dom"/>
</dbReference>
<dbReference type="InterPro" id="IPR012308">
    <property type="entry name" value="DNA_ligase_ATP-dep_N"/>
</dbReference>
<evidence type="ECO:0000256" key="2">
    <source>
        <dbReference type="ARBA" id="ARBA00004123"/>
    </source>
</evidence>
<dbReference type="Proteomes" id="UP001491310">
    <property type="component" value="Unassembled WGS sequence"/>
</dbReference>
<name>A0ABR2YW22_9CHLO</name>
<organism evidence="21 22">
    <name type="scientific">Coccomyxa subellipsoidea</name>
    <dbReference type="NCBI Taxonomy" id="248742"/>
    <lineage>
        <taxon>Eukaryota</taxon>
        <taxon>Viridiplantae</taxon>
        <taxon>Chlorophyta</taxon>
        <taxon>core chlorophytes</taxon>
        <taxon>Trebouxiophyceae</taxon>
        <taxon>Trebouxiophyceae incertae sedis</taxon>
        <taxon>Coccomyxaceae</taxon>
        <taxon>Coccomyxa</taxon>
    </lineage>
</organism>
<dbReference type="EMBL" id="JALJOT010000004">
    <property type="protein sequence ID" value="KAK9916093.1"/>
    <property type="molecule type" value="Genomic_DNA"/>
</dbReference>
<evidence type="ECO:0000256" key="12">
    <source>
        <dbReference type="ARBA" id="ARBA00023204"/>
    </source>
</evidence>
<dbReference type="InterPro" id="IPR029710">
    <property type="entry name" value="LIG4"/>
</dbReference>
<accession>A0ABR2YW22</accession>
<dbReference type="SUPFAM" id="SSF52113">
    <property type="entry name" value="BRCT domain"/>
    <property type="match status" value="2"/>
</dbReference>
<evidence type="ECO:0000259" key="20">
    <source>
        <dbReference type="PROSITE" id="PS50172"/>
    </source>
</evidence>
<dbReference type="Gene3D" id="1.10.3260.10">
    <property type="entry name" value="DNA ligase, ATP-dependent, N-terminal domain"/>
    <property type="match status" value="1"/>
</dbReference>
<keyword evidence="6" id="KW-0677">Repeat</keyword>
<dbReference type="InterPro" id="IPR036599">
    <property type="entry name" value="DNA_ligase_N_sf"/>
</dbReference>
<evidence type="ECO:0000256" key="17">
    <source>
        <dbReference type="SAM" id="MobiDB-lite"/>
    </source>
</evidence>
<keyword evidence="18" id="KW-0472">Membrane</keyword>
<protein>
    <recommendedName>
        <fullName evidence="15">DNA ligase</fullName>
        <ecNumber evidence="15">6.5.1.1</ecNumber>
    </recommendedName>
</protein>
<evidence type="ECO:0000256" key="13">
    <source>
        <dbReference type="ARBA" id="ARBA00023242"/>
    </source>
</evidence>
<feature type="transmembrane region" description="Helical" evidence="18">
    <location>
        <begin position="1361"/>
        <end position="1379"/>
    </location>
</feature>
<dbReference type="Pfam" id="PF04679">
    <property type="entry name" value="DNA_ligase_A_C"/>
    <property type="match status" value="1"/>
</dbReference>
<feature type="domain" description="BRCT" evidence="20">
    <location>
        <begin position="941"/>
        <end position="1015"/>
    </location>
</feature>
<feature type="transmembrane region" description="Helical" evidence="18">
    <location>
        <begin position="1391"/>
        <end position="1412"/>
    </location>
</feature>
<keyword evidence="7 15" id="KW-0547">Nucleotide-binding</keyword>
<proteinExistence type="inferred from homology"/>
<dbReference type="NCBIfam" id="TIGR00574">
    <property type="entry name" value="dnl1"/>
    <property type="match status" value="1"/>
</dbReference>
<feature type="domain" description="BRCT" evidence="20">
    <location>
        <begin position="683"/>
        <end position="774"/>
    </location>
</feature>
<dbReference type="InterPro" id="IPR012310">
    <property type="entry name" value="DNA_ligase_ATP-dep_cent"/>
</dbReference>
<evidence type="ECO:0000256" key="15">
    <source>
        <dbReference type="RuleBase" id="RU000617"/>
    </source>
</evidence>
<keyword evidence="8 15" id="KW-0227">DNA damage</keyword>
<evidence type="ECO:0000256" key="4">
    <source>
        <dbReference type="ARBA" id="ARBA00022598"/>
    </source>
</evidence>
<comment type="similarity">
    <text evidence="3 16">Belongs to the ATP-dependent DNA ligase family.</text>
</comment>